<sequence length="898" mass="101211">MRNLLGTHLGHSSLSTMCKILLSDNSIGDVGLLRGAVFYINMALWGNKRVQTLKCTPVAVLPCFQSALRCKNTVVMYEVILSVQRLVNKHGNELLDPAWGYVLEIIKIVIKYIEEFEYSSPLGQVSTHLHETLDSIENLIETGNFNGNVRIVFDLIEKFSTLRPESSVQRLINYISATITPTQSRWLDKLDSLLFRFYVQEKRPGIRLTVLGILFNMVQNNRHVFEKELVRIVLGHLSDISKEPNMSIRTSATQLLVDLYLNCQPIRALEVMDVLEKILNRAFDQNLFASGEEDAEDIKITAHGLVQGLKTLIYQQPPVPAVRTYTMITSHLDKHYSAPSHLNQVTSIRLMLLECLLHLRADKHYRIGYVSPNPRYSTYLKTYNSTSLAQSSGDVVLHLPICQATNAIIKAIRNDTDWKVMLLLIQEVPNMLKNRALLVSEYSSDVDGLACAICAMICEKNLCLPEKLKNTPPKFTRSDFHNYVFPMLPSLIPYHTHLESSMQQRLIKCFECGLTSKCARLCVTSLTVCILEMRDAMVKLLPEVLLNLSKISATVHIAISILEFLSTLTQLPKVFANFVGDQYMSVFAISLPYTNHFKYNHYTVSLAHHVIAAWFLKCRLPFRKDFVKFIIEGMKANTLPEKSEIINEDSSNRKRSSSLTEQGSCKSSAYDVKPKKVDSLMAFNKELTETCIDLMAMYTFSSCSPIPKRQSTAEILLNGGQNMTWLLGNKLITVTTSGCTLKALKYGLCDRCFQVCRGQPEPPANDNEDRPNTQSSTVSSENVASTSKAGPSTEQGKSTASDDSSKENESVGFVSYERQICACWCKRWAEIHVRSPTGAMSWEMRLQNEPHATFDYYNTDLSTIYLPTFGGRSMAEQVVSRITERVASEPVSIPCSHR</sequence>
<keyword evidence="5" id="KW-1185">Reference proteome</keyword>
<dbReference type="Pfam" id="PF11864">
    <property type="entry name" value="DUF3384"/>
    <property type="match status" value="1"/>
</dbReference>
<dbReference type="InterPro" id="IPR011989">
    <property type="entry name" value="ARM-like"/>
</dbReference>
<dbReference type="GO" id="GO:0046627">
    <property type="term" value="P:negative regulation of insulin receptor signaling pathway"/>
    <property type="evidence" value="ECO:0007669"/>
    <property type="project" value="TreeGrafter"/>
</dbReference>
<dbReference type="InterPro" id="IPR003913">
    <property type="entry name" value="Tuberin"/>
</dbReference>
<dbReference type="EMBL" id="JAPXFL010000003">
    <property type="protein sequence ID" value="KAK9508824.1"/>
    <property type="molecule type" value="Genomic_DNA"/>
</dbReference>
<evidence type="ECO:0000259" key="2">
    <source>
        <dbReference type="Pfam" id="PF03542"/>
    </source>
</evidence>
<dbReference type="PRINTS" id="PR01431">
    <property type="entry name" value="TUBERIN"/>
</dbReference>
<proteinExistence type="predicted"/>
<dbReference type="PANTHER" id="PTHR10063:SF0">
    <property type="entry name" value="TUBERIN"/>
    <property type="match status" value="1"/>
</dbReference>
<evidence type="ECO:0008006" key="6">
    <source>
        <dbReference type="Google" id="ProtNLM"/>
    </source>
</evidence>
<dbReference type="AlphaFoldDB" id="A0AAW1DK55"/>
<feature type="domain" description="Tuberin N-terminal" evidence="3">
    <location>
        <begin position="1"/>
        <end position="213"/>
    </location>
</feature>
<evidence type="ECO:0000313" key="4">
    <source>
        <dbReference type="EMBL" id="KAK9508824.1"/>
    </source>
</evidence>
<dbReference type="GO" id="GO:0032007">
    <property type="term" value="P:negative regulation of TOR signaling"/>
    <property type="evidence" value="ECO:0007669"/>
    <property type="project" value="InterPro"/>
</dbReference>
<dbReference type="GO" id="GO:0051898">
    <property type="term" value="P:negative regulation of phosphatidylinositol 3-kinase/protein kinase B signal transduction"/>
    <property type="evidence" value="ECO:0007669"/>
    <property type="project" value="TreeGrafter"/>
</dbReference>
<dbReference type="GO" id="GO:0005634">
    <property type="term" value="C:nucleus"/>
    <property type="evidence" value="ECO:0007669"/>
    <property type="project" value="InterPro"/>
</dbReference>
<dbReference type="Pfam" id="PF03542">
    <property type="entry name" value="Tuberin"/>
    <property type="match status" value="1"/>
</dbReference>
<evidence type="ECO:0000256" key="1">
    <source>
        <dbReference type="SAM" id="MobiDB-lite"/>
    </source>
</evidence>
<feature type="region of interest" description="Disordered" evidence="1">
    <location>
        <begin position="643"/>
        <end position="662"/>
    </location>
</feature>
<dbReference type="InterPro" id="IPR018515">
    <property type="entry name" value="Tuberin-type_domain"/>
</dbReference>
<dbReference type="InterPro" id="IPR016024">
    <property type="entry name" value="ARM-type_fold"/>
</dbReference>
<dbReference type="GO" id="GO:0030178">
    <property type="term" value="P:negative regulation of Wnt signaling pathway"/>
    <property type="evidence" value="ECO:0007669"/>
    <property type="project" value="TreeGrafter"/>
</dbReference>
<feature type="domain" description="Tuberin-type" evidence="2">
    <location>
        <begin position="294"/>
        <end position="621"/>
    </location>
</feature>
<evidence type="ECO:0000313" key="5">
    <source>
        <dbReference type="Proteomes" id="UP001461498"/>
    </source>
</evidence>
<evidence type="ECO:0000259" key="3">
    <source>
        <dbReference type="Pfam" id="PF11864"/>
    </source>
</evidence>
<feature type="compositionally biased region" description="Polar residues" evidence="1">
    <location>
        <begin position="772"/>
        <end position="802"/>
    </location>
</feature>
<dbReference type="GO" id="GO:0033596">
    <property type="term" value="C:TSC1-TSC2 complex"/>
    <property type="evidence" value="ECO:0007669"/>
    <property type="project" value="InterPro"/>
</dbReference>
<organism evidence="4 5">
    <name type="scientific">Rhynocoris fuscipes</name>
    <dbReference type="NCBI Taxonomy" id="488301"/>
    <lineage>
        <taxon>Eukaryota</taxon>
        <taxon>Metazoa</taxon>
        <taxon>Ecdysozoa</taxon>
        <taxon>Arthropoda</taxon>
        <taxon>Hexapoda</taxon>
        <taxon>Insecta</taxon>
        <taxon>Pterygota</taxon>
        <taxon>Neoptera</taxon>
        <taxon>Paraneoptera</taxon>
        <taxon>Hemiptera</taxon>
        <taxon>Heteroptera</taxon>
        <taxon>Panheteroptera</taxon>
        <taxon>Cimicomorpha</taxon>
        <taxon>Reduviidae</taxon>
        <taxon>Harpactorinae</taxon>
        <taxon>Harpactorini</taxon>
        <taxon>Rhynocoris</taxon>
    </lineage>
</organism>
<dbReference type="Proteomes" id="UP001461498">
    <property type="component" value="Unassembled WGS sequence"/>
</dbReference>
<accession>A0AAW1DK55</accession>
<reference evidence="4 5" key="1">
    <citation type="submission" date="2022-12" db="EMBL/GenBank/DDBJ databases">
        <title>Chromosome-level genome assembly of true bugs.</title>
        <authorList>
            <person name="Ma L."/>
            <person name="Li H."/>
        </authorList>
    </citation>
    <scope>NUCLEOTIDE SEQUENCE [LARGE SCALE GENOMIC DNA]</scope>
    <source>
        <strain evidence="4">Lab_2022b</strain>
    </source>
</reference>
<dbReference type="Gene3D" id="1.25.10.10">
    <property type="entry name" value="Leucine-rich Repeat Variant"/>
    <property type="match status" value="1"/>
</dbReference>
<dbReference type="PANTHER" id="PTHR10063">
    <property type="entry name" value="TUBERIN"/>
    <property type="match status" value="1"/>
</dbReference>
<comment type="caution">
    <text evidence="4">The sequence shown here is derived from an EMBL/GenBank/DDBJ whole genome shotgun (WGS) entry which is preliminary data.</text>
</comment>
<name>A0AAW1DK55_9HEMI</name>
<protein>
    <recommendedName>
        <fullName evidence="6">Tuberin</fullName>
    </recommendedName>
</protein>
<dbReference type="SUPFAM" id="SSF48371">
    <property type="entry name" value="ARM repeat"/>
    <property type="match status" value="1"/>
</dbReference>
<dbReference type="GO" id="GO:0005096">
    <property type="term" value="F:GTPase activator activity"/>
    <property type="evidence" value="ECO:0007669"/>
    <property type="project" value="InterPro"/>
</dbReference>
<dbReference type="InterPro" id="IPR027107">
    <property type="entry name" value="Tuberin/Ral-act_asu"/>
</dbReference>
<feature type="region of interest" description="Disordered" evidence="1">
    <location>
        <begin position="760"/>
        <end position="808"/>
    </location>
</feature>
<gene>
    <name evidence="4" type="ORF">O3M35_006287</name>
</gene>
<dbReference type="GO" id="GO:0051726">
    <property type="term" value="P:regulation of cell cycle"/>
    <property type="evidence" value="ECO:0007669"/>
    <property type="project" value="TreeGrafter"/>
</dbReference>
<dbReference type="InterPro" id="IPR024584">
    <property type="entry name" value="Tuberin_N"/>
</dbReference>